<gene>
    <name evidence="1" type="ORF">NE237_020581</name>
</gene>
<evidence type="ECO:0000313" key="1">
    <source>
        <dbReference type="EMBL" id="KAJ4960671.1"/>
    </source>
</evidence>
<accession>A0A9Q0H8P3</accession>
<reference evidence="1" key="1">
    <citation type="journal article" date="2023" name="Plant J.">
        <title>The genome of the king protea, Protea cynaroides.</title>
        <authorList>
            <person name="Chang J."/>
            <person name="Duong T.A."/>
            <person name="Schoeman C."/>
            <person name="Ma X."/>
            <person name="Roodt D."/>
            <person name="Barker N."/>
            <person name="Li Z."/>
            <person name="Van de Peer Y."/>
            <person name="Mizrachi E."/>
        </authorList>
    </citation>
    <scope>NUCLEOTIDE SEQUENCE</scope>
    <source>
        <tissue evidence="1">Young leaves</tissue>
    </source>
</reference>
<keyword evidence="2" id="KW-1185">Reference proteome</keyword>
<protein>
    <submittedName>
        <fullName evidence="1">Uncharacterized protein</fullName>
    </submittedName>
</protein>
<sequence>MCGFIITCATWCFTGRFSRASEEGYLVSWEQRGDPHASSMGSELLSLPRFDIDFWGFFLRDLGVTEISWRIVMVQRRDPVGIQDLEWLQPRRKGVGVTGQVVGNTLEQAAGFTCMGGIPNQSTREGDVLMLQQNSDRGL</sequence>
<dbReference type="AlphaFoldDB" id="A0A9Q0H8P3"/>
<proteinExistence type="predicted"/>
<comment type="caution">
    <text evidence="1">The sequence shown here is derived from an EMBL/GenBank/DDBJ whole genome shotgun (WGS) entry which is preliminary data.</text>
</comment>
<organism evidence="1 2">
    <name type="scientific">Protea cynaroides</name>
    <dbReference type="NCBI Taxonomy" id="273540"/>
    <lineage>
        <taxon>Eukaryota</taxon>
        <taxon>Viridiplantae</taxon>
        <taxon>Streptophyta</taxon>
        <taxon>Embryophyta</taxon>
        <taxon>Tracheophyta</taxon>
        <taxon>Spermatophyta</taxon>
        <taxon>Magnoliopsida</taxon>
        <taxon>Proteales</taxon>
        <taxon>Proteaceae</taxon>
        <taxon>Protea</taxon>
    </lineage>
</organism>
<dbReference type="EMBL" id="JAMYWD010000009">
    <property type="protein sequence ID" value="KAJ4960671.1"/>
    <property type="molecule type" value="Genomic_DNA"/>
</dbReference>
<name>A0A9Q0H8P3_9MAGN</name>
<evidence type="ECO:0000313" key="2">
    <source>
        <dbReference type="Proteomes" id="UP001141806"/>
    </source>
</evidence>
<dbReference type="Proteomes" id="UP001141806">
    <property type="component" value="Unassembled WGS sequence"/>
</dbReference>